<proteinExistence type="predicted"/>
<sequence length="145" mass="17071">MTMFMEYGFTEARKDFTSVIDRVQHLLPVVIQPRKKSEEPTFLFKQAVVHQLLSEYKFQCTLVDEEEGSYAYWLDPLDIYGYGETKEDAINSLIDDLLLYCKEYTQNPERYISAPNRKHHLPYVFKVMCCNDPKEVKQMLIPDAS</sequence>
<dbReference type="Gene3D" id="3.30.160.620">
    <property type="match status" value="1"/>
</dbReference>
<dbReference type="Proteomes" id="UP000502248">
    <property type="component" value="Chromosome"/>
</dbReference>
<evidence type="ECO:0000313" key="2">
    <source>
        <dbReference type="Proteomes" id="UP000502248"/>
    </source>
</evidence>
<dbReference type="InterPro" id="IPR035424">
    <property type="entry name" value="Antitoxin_RelB"/>
</dbReference>
<dbReference type="Pfam" id="PF12910">
    <property type="entry name" value="PHD_like"/>
    <property type="match status" value="1"/>
</dbReference>
<accession>A0A7Z2VNE3</accession>
<name>A0A7Z2VNE3_9BACL</name>
<dbReference type="AlphaFoldDB" id="A0A7Z2VNE3"/>
<organism evidence="1 2">
    <name type="scientific">Cohnella herbarum</name>
    <dbReference type="NCBI Taxonomy" id="2728023"/>
    <lineage>
        <taxon>Bacteria</taxon>
        <taxon>Bacillati</taxon>
        <taxon>Bacillota</taxon>
        <taxon>Bacilli</taxon>
        <taxon>Bacillales</taxon>
        <taxon>Paenibacillaceae</taxon>
        <taxon>Cohnella</taxon>
    </lineage>
</organism>
<protein>
    <submittedName>
        <fullName evidence="1">Uncharacterized protein</fullName>
    </submittedName>
</protein>
<gene>
    <name evidence="1" type="ORF">HH215_25915</name>
</gene>
<keyword evidence="2" id="KW-1185">Reference proteome</keyword>
<reference evidence="1 2" key="1">
    <citation type="submission" date="2020-04" db="EMBL/GenBank/DDBJ databases">
        <title>Genome sequencing of novel species.</title>
        <authorList>
            <person name="Heo J."/>
            <person name="Kim S.-J."/>
            <person name="Kim J.-S."/>
            <person name="Hong S.-B."/>
            <person name="Kwon S.-W."/>
        </authorList>
    </citation>
    <scope>NUCLEOTIDE SEQUENCE [LARGE SCALE GENOMIC DNA]</scope>
    <source>
        <strain evidence="1 2">MFER-1</strain>
    </source>
</reference>
<dbReference type="KEGG" id="cheb:HH215_25915"/>
<dbReference type="EMBL" id="CP051680">
    <property type="protein sequence ID" value="QJD86263.1"/>
    <property type="molecule type" value="Genomic_DNA"/>
</dbReference>
<evidence type="ECO:0000313" key="1">
    <source>
        <dbReference type="EMBL" id="QJD86263.1"/>
    </source>
</evidence>
<dbReference type="RefSeq" id="WP_169282512.1">
    <property type="nucleotide sequence ID" value="NZ_CP051680.1"/>
</dbReference>